<feature type="transmembrane region" description="Helical" evidence="1">
    <location>
        <begin position="66"/>
        <end position="83"/>
    </location>
</feature>
<reference evidence="2 3" key="2">
    <citation type="submission" date="2018-11" db="EMBL/GenBank/DDBJ databases">
        <authorList>
            <consortium name="Pathogen Informatics"/>
        </authorList>
    </citation>
    <scope>NUCLEOTIDE SEQUENCE [LARGE SCALE GENOMIC DNA]</scope>
    <source>
        <strain evidence="2 3">Costa Rica</strain>
    </source>
</reference>
<evidence type="ECO:0000313" key="2">
    <source>
        <dbReference type="EMBL" id="VDM61125.1"/>
    </source>
</evidence>
<evidence type="ECO:0000256" key="1">
    <source>
        <dbReference type="SAM" id="Phobius"/>
    </source>
</evidence>
<dbReference type="OrthoDB" id="5852779at2759"/>
<dbReference type="EMBL" id="UYYA01004314">
    <property type="protein sequence ID" value="VDM61125.1"/>
    <property type="molecule type" value="Genomic_DNA"/>
</dbReference>
<name>A0A0R3PUG4_ANGCS</name>
<protein>
    <submittedName>
        <fullName evidence="2 4">Uncharacterized protein</fullName>
    </submittedName>
</protein>
<dbReference type="WBParaSite" id="ACOC_0000953901-mRNA-1">
    <property type="protein sequence ID" value="ACOC_0000953901-mRNA-1"/>
    <property type="gene ID" value="ACOC_0000953901"/>
</dbReference>
<keyword evidence="1" id="KW-1133">Transmembrane helix</keyword>
<proteinExistence type="predicted"/>
<dbReference type="AlphaFoldDB" id="A0A0R3PUG4"/>
<accession>A0A0R3PUG4</accession>
<gene>
    <name evidence="2" type="ORF">ACOC_LOCUS9540</name>
</gene>
<evidence type="ECO:0000313" key="4">
    <source>
        <dbReference type="WBParaSite" id="ACOC_0000953901-mRNA-1"/>
    </source>
</evidence>
<evidence type="ECO:0000313" key="3">
    <source>
        <dbReference type="Proteomes" id="UP000267027"/>
    </source>
</evidence>
<reference evidence="4" key="1">
    <citation type="submission" date="2017-02" db="UniProtKB">
        <authorList>
            <consortium name="WormBaseParasite"/>
        </authorList>
    </citation>
    <scope>IDENTIFICATION</scope>
</reference>
<keyword evidence="3" id="KW-1185">Reference proteome</keyword>
<organism evidence="4">
    <name type="scientific">Angiostrongylus costaricensis</name>
    <name type="common">Nematode worm</name>
    <dbReference type="NCBI Taxonomy" id="334426"/>
    <lineage>
        <taxon>Eukaryota</taxon>
        <taxon>Metazoa</taxon>
        <taxon>Ecdysozoa</taxon>
        <taxon>Nematoda</taxon>
        <taxon>Chromadorea</taxon>
        <taxon>Rhabditida</taxon>
        <taxon>Rhabditina</taxon>
        <taxon>Rhabditomorpha</taxon>
        <taxon>Strongyloidea</taxon>
        <taxon>Metastrongylidae</taxon>
        <taxon>Angiostrongylus</taxon>
    </lineage>
</organism>
<keyword evidence="1" id="KW-0472">Membrane</keyword>
<keyword evidence="1" id="KW-0812">Transmembrane</keyword>
<sequence length="125" mass="15155">MQGVFYSFLQGKKRSLRLCHFFRQRIKSNDSFQCNFTKKKKIKTKFPLDHNFLVRPNILFLELKKYVVPIFTILLPIYSIYRLKYYRLDRENAIRSVVTMESRGVVGTRNYEEVIAKFWQHNHKS</sequence>
<dbReference type="Proteomes" id="UP000267027">
    <property type="component" value="Unassembled WGS sequence"/>
</dbReference>